<proteinExistence type="predicted"/>
<dbReference type="Proteomes" id="UP001642260">
    <property type="component" value="Unassembled WGS sequence"/>
</dbReference>
<dbReference type="AlphaFoldDB" id="A0ABC8JLL1"/>
<name>A0ABC8JLL1_ERUVS</name>
<evidence type="ECO:0000313" key="2">
    <source>
        <dbReference type="Proteomes" id="UP001642260"/>
    </source>
</evidence>
<dbReference type="InterPro" id="IPR016161">
    <property type="entry name" value="Ald_DH/histidinol_DH"/>
</dbReference>
<dbReference type="SUPFAM" id="SSF53720">
    <property type="entry name" value="ALDH-like"/>
    <property type="match status" value="1"/>
</dbReference>
<dbReference type="InterPro" id="IPR016162">
    <property type="entry name" value="Ald_DH_N"/>
</dbReference>
<dbReference type="Gene3D" id="3.40.605.10">
    <property type="entry name" value="Aldehyde Dehydrogenase, Chain A, domain 1"/>
    <property type="match status" value="1"/>
</dbReference>
<reference evidence="1 2" key="1">
    <citation type="submission" date="2022-03" db="EMBL/GenBank/DDBJ databases">
        <authorList>
            <person name="Macdonald S."/>
            <person name="Ahmed S."/>
            <person name="Newling K."/>
        </authorList>
    </citation>
    <scope>NUCLEOTIDE SEQUENCE [LARGE SCALE GENOMIC DNA]</scope>
</reference>
<dbReference type="PANTHER" id="PTHR11063:SF20">
    <property type="entry name" value="DELTA-1-PYRROLINE-5-CARBOXYLATE SYNTHASE A"/>
    <property type="match status" value="1"/>
</dbReference>
<dbReference type="Gene3D" id="3.40.309.10">
    <property type="entry name" value="Aldehyde Dehydrogenase, Chain A, domain 2"/>
    <property type="match status" value="1"/>
</dbReference>
<evidence type="ECO:0000313" key="1">
    <source>
        <dbReference type="EMBL" id="CAH8323125.1"/>
    </source>
</evidence>
<sequence length="152" mass="16850">MWRRNQWLVLKWVDGYRRRSDDGDGAGFGGGCALLTNQTDSYKLDDVIDLVIPRGSNQLVSQIKNAPVLGHADGICHVYVDKACNVDMAKRIVSDEKLDYPAACNAMKTLLVHKDLEQNAVFNELIFALQSNGTTIDIKAVTTQAQARNSRI</sequence>
<accession>A0ABC8JLL1</accession>
<gene>
    <name evidence="1" type="ORF">ERUC_LOCUS9793</name>
</gene>
<organism evidence="1 2">
    <name type="scientific">Eruca vesicaria subsp. sativa</name>
    <name type="common">Garden rocket</name>
    <name type="synonym">Eruca sativa</name>
    <dbReference type="NCBI Taxonomy" id="29727"/>
    <lineage>
        <taxon>Eukaryota</taxon>
        <taxon>Viridiplantae</taxon>
        <taxon>Streptophyta</taxon>
        <taxon>Embryophyta</taxon>
        <taxon>Tracheophyta</taxon>
        <taxon>Spermatophyta</taxon>
        <taxon>Magnoliopsida</taxon>
        <taxon>eudicotyledons</taxon>
        <taxon>Gunneridae</taxon>
        <taxon>Pentapetalae</taxon>
        <taxon>rosids</taxon>
        <taxon>malvids</taxon>
        <taxon>Brassicales</taxon>
        <taxon>Brassicaceae</taxon>
        <taxon>Brassiceae</taxon>
        <taxon>Eruca</taxon>
    </lineage>
</organism>
<dbReference type="InterPro" id="IPR016163">
    <property type="entry name" value="Ald_DH_C"/>
</dbReference>
<keyword evidence="2" id="KW-1185">Reference proteome</keyword>
<dbReference type="EMBL" id="CAKOAT010098488">
    <property type="protein sequence ID" value="CAH8323125.1"/>
    <property type="molecule type" value="Genomic_DNA"/>
</dbReference>
<protein>
    <submittedName>
        <fullName evidence="1">Uncharacterized protein</fullName>
    </submittedName>
</protein>
<comment type="caution">
    <text evidence="1">The sequence shown here is derived from an EMBL/GenBank/DDBJ whole genome shotgun (WGS) entry which is preliminary data.</text>
</comment>
<dbReference type="PANTHER" id="PTHR11063">
    <property type="entry name" value="GLUTAMATE SEMIALDEHYDE DEHYDROGENASE"/>
    <property type="match status" value="1"/>
</dbReference>